<proteinExistence type="predicted"/>
<name>E4ZY94_LEPMJ</name>
<dbReference type="AlphaFoldDB" id="E4ZY94"/>
<keyword evidence="3" id="KW-1185">Reference proteome</keyword>
<dbReference type="EMBL" id="FP929128">
    <property type="protein sequence ID" value="CBX96339.1"/>
    <property type="molecule type" value="Genomic_DNA"/>
</dbReference>
<dbReference type="HOGENOM" id="CLU_2292220_0_0_1"/>
<feature type="compositionally biased region" description="Basic residues" evidence="1">
    <location>
        <begin position="91"/>
        <end position="101"/>
    </location>
</feature>
<sequence>MAGPKAEVRDWPIELAFKSTRANHGYLREYHGGSGTGVGWFAGFTPFQDAAPVTSCLGSARLAQKRKPVAKRNAPQIPNRDTKLDLNSKYISHRNHTSVSP</sequence>
<dbReference type="VEuPathDB" id="FungiDB:LEMA_P112580.1"/>
<evidence type="ECO:0000313" key="2">
    <source>
        <dbReference type="EMBL" id="CBX96339.1"/>
    </source>
</evidence>
<feature type="region of interest" description="Disordered" evidence="1">
    <location>
        <begin position="67"/>
        <end position="101"/>
    </location>
</feature>
<dbReference type="Proteomes" id="UP000002668">
    <property type="component" value="Genome"/>
</dbReference>
<reference evidence="3" key="1">
    <citation type="journal article" date="2011" name="Nat. Commun.">
        <title>Effector diversification within compartments of the Leptosphaeria maculans genome affected by Repeat-Induced Point mutations.</title>
        <authorList>
            <person name="Rouxel T."/>
            <person name="Grandaubert J."/>
            <person name="Hane J.K."/>
            <person name="Hoede C."/>
            <person name="van de Wouw A.P."/>
            <person name="Couloux A."/>
            <person name="Dominguez V."/>
            <person name="Anthouard V."/>
            <person name="Bally P."/>
            <person name="Bourras S."/>
            <person name="Cozijnsen A.J."/>
            <person name="Ciuffetti L.M."/>
            <person name="Degrave A."/>
            <person name="Dilmaghani A."/>
            <person name="Duret L."/>
            <person name="Fudal I."/>
            <person name="Goodwin S.B."/>
            <person name="Gout L."/>
            <person name="Glaser N."/>
            <person name="Linglin J."/>
            <person name="Kema G.H.J."/>
            <person name="Lapalu N."/>
            <person name="Lawrence C.B."/>
            <person name="May K."/>
            <person name="Meyer M."/>
            <person name="Ollivier B."/>
            <person name="Poulain J."/>
            <person name="Schoch C.L."/>
            <person name="Simon A."/>
            <person name="Spatafora J.W."/>
            <person name="Stachowiak A."/>
            <person name="Turgeon B.G."/>
            <person name="Tyler B.M."/>
            <person name="Vincent D."/>
            <person name="Weissenbach J."/>
            <person name="Amselem J."/>
            <person name="Quesneville H."/>
            <person name="Oliver R.P."/>
            <person name="Wincker P."/>
            <person name="Balesdent M.-H."/>
            <person name="Howlett B.J."/>
        </authorList>
    </citation>
    <scope>NUCLEOTIDE SEQUENCE [LARGE SCALE GENOMIC DNA]</scope>
    <source>
        <strain evidence="3">JN3 / isolate v23.1.3 / race Av1-4-5-6-7-8</strain>
    </source>
</reference>
<accession>E4ZY94</accession>
<protein>
    <submittedName>
        <fullName evidence="2">Predicted protein</fullName>
    </submittedName>
</protein>
<organism evidence="3">
    <name type="scientific">Leptosphaeria maculans (strain JN3 / isolate v23.1.3 / race Av1-4-5-6-7-8)</name>
    <name type="common">Blackleg fungus</name>
    <name type="synonym">Phoma lingam</name>
    <dbReference type="NCBI Taxonomy" id="985895"/>
    <lineage>
        <taxon>Eukaryota</taxon>
        <taxon>Fungi</taxon>
        <taxon>Dikarya</taxon>
        <taxon>Ascomycota</taxon>
        <taxon>Pezizomycotina</taxon>
        <taxon>Dothideomycetes</taxon>
        <taxon>Pleosporomycetidae</taxon>
        <taxon>Pleosporales</taxon>
        <taxon>Pleosporineae</taxon>
        <taxon>Leptosphaeriaceae</taxon>
        <taxon>Plenodomus</taxon>
        <taxon>Plenodomus lingam/Leptosphaeria maculans species complex</taxon>
    </lineage>
</organism>
<dbReference type="InParanoid" id="E4ZY94"/>
<gene>
    <name evidence="2" type="ORF">LEMA_P112580.1</name>
</gene>
<evidence type="ECO:0000313" key="3">
    <source>
        <dbReference type="Proteomes" id="UP000002668"/>
    </source>
</evidence>
<evidence type="ECO:0000256" key="1">
    <source>
        <dbReference type="SAM" id="MobiDB-lite"/>
    </source>
</evidence>